<dbReference type="AlphaFoldDB" id="A0A2T4UQT2"/>
<keyword evidence="2" id="KW-1185">Reference proteome</keyword>
<name>A0A2T4UQT2_9MICO</name>
<organism evidence="1 2">
    <name type="scientific">Rathayibacter caricis DSM 15933</name>
    <dbReference type="NCBI Taxonomy" id="1328867"/>
    <lineage>
        <taxon>Bacteria</taxon>
        <taxon>Bacillati</taxon>
        <taxon>Actinomycetota</taxon>
        <taxon>Actinomycetes</taxon>
        <taxon>Micrococcales</taxon>
        <taxon>Microbacteriaceae</taxon>
        <taxon>Rathayibacter</taxon>
    </lineage>
</organism>
<proteinExistence type="predicted"/>
<gene>
    <name evidence="1" type="ORF">C1I63_02905</name>
</gene>
<protein>
    <submittedName>
        <fullName evidence="1">Uncharacterized protein</fullName>
    </submittedName>
</protein>
<dbReference type="Proteomes" id="UP000241085">
    <property type="component" value="Unassembled WGS sequence"/>
</dbReference>
<dbReference type="EMBL" id="PZPL01000001">
    <property type="protein sequence ID" value="PTL71890.1"/>
    <property type="molecule type" value="Genomic_DNA"/>
</dbReference>
<evidence type="ECO:0000313" key="1">
    <source>
        <dbReference type="EMBL" id="PTL71890.1"/>
    </source>
</evidence>
<comment type="caution">
    <text evidence="1">The sequence shown here is derived from an EMBL/GenBank/DDBJ whole genome shotgun (WGS) entry which is preliminary data.</text>
</comment>
<sequence length="79" mass="8523">MVDVNEPEQLPVPPERVLRDLLDAFEPPGAADAGFAAHVLGHVREALALTERQRMPTVIWPRTAVDEVPDAPPVPPGAL</sequence>
<reference evidence="1 2" key="1">
    <citation type="submission" date="2018-03" db="EMBL/GenBank/DDBJ databases">
        <title>Bacteriophage NCPPB3778 and a type I-E CRISPR drive the evolution of the US Biological Select Agent, Rathayibacter toxicus.</title>
        <authorList>
            <person name="Davis E.W.II."/>
            <person name="Tabima J.F."/>
            <person name="Weisberg A.J."/>
            <person name="Dantas Lopes L."/>
            <person name="Wiseman M.S."/>
            <person name="Wiseman M.S."/>
            <person name="Pupko T."/>
            <person name="Belcher M.S."/>
            <person name="Sechler A.J."/>
            <person name="Tancos M.A."/>
            <person name="Schroeder B.K."/>
            <person name="Murray T.D."/>
            <person name="Luster D.G."/>
            <person name="Schneider W.L."/>
            <person name="Rogers E."/>
            <person name="Andreote F.D."/>
            <person name="Grunwald N.J."/>
            <person name="Putnam M.L."/>
            <person name="Chang J.H."/>
        </authorList>
    </citation>
    <scope>NUCLEOTIDE SEQUENCE [LARGE SCALE GENOMIC DNA]</scope>
    <source>
        <strain evidence="1 2">DSM 15933</strain>
    </source>
</reference>
<evidence type="ECO:0000313" key="2">
    <source>
        <dbReference type="Proteomes" id="UP000241085"/>
    </source>
</evidence>
<accession>A0A2T4UQT2</accession>